<accession>A0AAN9A402</accession>
<proteinExistence type="predicted"/>
<reference evidence="1 2" key="1">
    <citation type="submission" date="2023-11" db="EMBL/GenBank/DDBJ databases">
        <title>Halocaridina rubra genome assembly.</title>
        <authorList>
            <person name="Smith C."/>
        </authorList>
    </citation>
    <scope>NUCLEOTIDE SEQUENCE [LARGE SCALE GENOMIC DNA]</scope>
    <source>
        <strain evidence="1">EP-1</strain>
        <tissue evidence="1">Whole</tissue>
    </source>
</reference>
<feature type="non-terminal residue" evidence="1">
    <location>
        <position position="1"/>
    </location>
</feature>
<dbReference type="Proteomes" id="UP001381693">
    <property type="component" value="Unassembled WGS sequence"/>
</dbReference>
<keyword evidence="2" id="KW-1185">Reference proteome</keyword>
<gene>
    <name evidence="1" type="ORF">SK128_018360</name>
</gene>
<evidence type="ECO:0000313" key="2">
    <source>
        <dbReference type="Proteomes" id="UP001381693"/>
    </source>
</evidence>
<protein>
    <submittedName>
        <fullName evidence="1">Uncharacterized protein</fullName>
    </submittedName>
</protein>
<dbReference type="AlphaFoldDB" id="A0AAN9A402"/>
<evidence type="ECO:0000313" key="1">
    <source>
        <dbReference type="EMBL" id="KAK7074213.1"/>
    </source>
</evidence>
<comment type="caution">
    <text evidence="1">The sequence shown here is derived from an EMBL/GenBank/DDBJ whole genome shotgun (WGS) entry which is preliminary data.</text>
</comment>
<dbReference type="EMBL" id="JAXCGZ010011727">
    <property type="protein sequence ID" value="KAK7074213.1"/>
    <property type="molecule type" value="Genomic_DNA"/>
</dbReference>
<sequence>HTINELHRLSFTRFRVCGHSLVCETGRWNRRGRGRLLPEERLCMCGDVQNERHLPLGRLVSVILLCPNPRISMFSPIIDGRGKTY</sequence>
<name>A0AAN9A402_HALRR</name>
<organism evidence="1 2">
    <name type="scientific">Halocaridina rubra</name>
    <name type="common">Hawaiian red shrimp</name>
    <dbReference type="NCBI Taxonomy" id="373956"/>
    <lineage>
        <taxon>Eukaryota</taxon>
        <taxon>Metazoa</taxon>
        <taxon>Ecdysozoa</taxon>
        <taxon>Arthropoda</taxon>
        <taxon>Crustacea</taxon>
        <taxon>Multicrustacea</taxon>
        <taxon>Malacostraca</taxon>
        <taxon>Eumalacostraca</taxon>
        <taxon>Eucarida</taxon>
        <taxon>Decapoda</taxon>
        <taxon>Pleocyemata</taxon>
        <taxon>Caridea</taxon>
        <taxon>Atyoidea</taxon>
        <taxon>Atyidae</taxon>
        <taxon>Halocaridina</taxon>
    </lineage>
</organism>